<dbReference type="NCBIfam" id="NF040603">
    <property type="entry name" value="choice_anch_P"/>
    <property type="match status" value="1"/>
</dbReference>
<dbReference type="Proteomes" id="UP001240447">
    <property type="component" value="Unassembled WGS sequence"/>
</dbReference>
<feature type="region of interest" description="Disordered" evidence="1">
    <location>
        <begin position="182"/>
        <end position="216"/>
    </location>
</feature>
<evidence type="ECO:0000256" key="3">
    <source>
        <dbReference type="SAM" id="SignalP"/>
    </source>
</evidence>
<reference evidence="4 5" key="1">
    <citation type="submission" date="2023-07" db="EMBL/GenBank/DDBJ databases">
        <title>Sequencing the genomes of 1000 actinobacteria strains.</title>
        <authorList>
            <person name="Klenk H.-P."/>
        </authorList>
    </citation>
    <scope>NUCLEOTIDE SEQUENCE [LARGE SCALE GENOMIC DNA]</scope>
    <source>
        <strain evidence="4 5">GD13</strain>
    </source>
</reference>
<sequence>MSPRPLPAAASVTRRVRRPLTRGALAATAVVLTSCMLANPSLAVEEPGAEAPPAAAFSGYSSAASASPLKIEIYEPTIPIPSEPQAEVMLAYTRADTSSGSGKSRATWLWPGDAIGEGLKTFVEQLGLPAILGAAGYPIQTNAEFPGGPEFEALEPVPGVLTMRSSADGDLVAGRVGFTTDGDVDKADAPVASGSDEGRSGGRAGAKAGKDAAPADRAAGSGGLLGGLLPGLGGSRSGAGGGPLGDLLGPVTSLLGGGGSRADTNAIPALPGLVEVDGLTSISRTTTGDDQIGTTARASLGDVSLLGGIVQLEGVSVVSRTVADGQEGKGSGRATVGALRIAGIEFGLDDKGPIVPGGNPGIPGLPDDPLEALNALGISLKMPKSTRTVDGTTAEVVTRGMELTIDLAILRPVLSQLPLQDLLDPIPFPEEAAILKSLLGAIPNLAPKVVVTLGTARSKTATVQGIELPSIGDPDDLDPGSVNGGDTGTDPGTDPGAGGDLGDTGSGDLGGALGEGSAPGDAGGSGDAGTGELTDAAPMGSGLPPLNSIPGALMFGGLAAAGVLGLWLRRLGIAALGGAGSCSHGLDTGLPDLRKA</sequence>
<evidence type="ECO:0000256" key="1">
    <source>
        <dbReference type="SAM" id="MobiDB-lite"/>
    </source>
</evidence>
<dbReference type="RefSeq" id="WP_068118436.1">
    <property type="nucleotide sequence ID" value="NZ_CCXJ01000138.1"/>
</dbReference>
<keyword evidence="2" id="KW-1133">Transmembrane helix</keyword>
<feature type="compositionally biased region" description="Gly residues" evidence="1">
    <location>
        <begin position="495"/>
        <end position="514"/>
    </location>
</feature>
<feature type="chain" id="PRO_5047059799" description="Choice-of-anchor G family protein" evidence="3">
    <location>
        <begin position="44"/>
        <end position="596"/>
    </location>
</feature>
<gene>
    <name evidence="4" type="ORF">J2S59_000438</name>
</gene>
<keyword evidence="3" id="KW-0732">Signal</keyword>
<comment type="caution">
    <text evidence="4">The sequence shown here is derived from an EMBL/GenBank/DDBJ whole genome shotgun (WGS) entry which is preliminary data.</text>
</comment>
<evidence type="ECO:0008006" key="6">
    <source>
        <dbReference type="Google" id="ProtNLM"/>
    </source>
</evidence>
<proteinExistence type="predicted"/>
<evidence type="ECO:0000313" key="5">
    <source>
        <dbReference type="Proteomes" id="UP001240447"/>
    </source>
</evidence>
<feature type="transmembrane region" description="Helical" evidence="2">
    <location>
        <begin position="549"/>
        <end position="568"/>
    </location>
</feature>
<feature type="signal peptide" evidence="3">
    <location>
        <begin position="1"/>
        <end position="43"/>
    </location>
</feature>
<name>A0ABT9NJQ6_9ACTN</name>
<keyword evidence="5" id="KW-1185">Reference proteome</keyword>
<evidence type="ECO:0000313" key="4">
    <source>
        <dbReference type="EMBL" id="MDP9820629.1"/>
    </source>
</evidence>
<dbReference type="EMBL" id="JAUSQM010000001">
    <property type="protein sequence ID" value="MDP9820629.1"/>
    <property type="molecule type" value="Genomic_DNA"/>
</dbReference>
<dbReference type="PROSITE" id="PS51257">
    <property type="entry name" value="PROKAR_LIPOPROTEIN"/>
    <property type="match status" value="1"/>
</dbReference>
<protein>
    <recommendedName>
        <fullName evidence="6">Choice-of-anchor G family protein</fullName>
    </recommendedName>
</protein>
<keyword evidence="2" id="KW-0812">Transmembrane</keyword>
<organism evidence="4 5">
    <name type="scientific">Nocardioides massiliensis</name>
    <dbReference type="NCBI Taxonomy" id="1325935"/>
    <lineage>
        <taxon>Bacteria</taxon>
        <taxon>Bacillati</taxon>
        <taxon>Actinomycetota</taxon>
        <taxon>Actinomycetes</taxon>
        <taxon>Propionibacteriales</taxon>
        <taxon>Nocardioidaceae</taxon>
        <taxon>Nocardioides</taxon>
    </lineage>
</organism>
<keyword evidence="2" id="KW-0472">Membrane</keyword>
<feature type="region of interest" description="Disordered" evidence="1">
    <location>
        <begin position="464"/>
        <end position="539"/>
    </location>
</feature>
<evidence type="ECO:0000256" key="2">
    <source>
        <dbReference type="SAM" id="Phobius"/>
    </source>
</evidence>
<accession>A0ABT9NJQ6</accession>